<keyword evidence="3" id="KW-1185">Reference proteome</keyword>
<evidence type="ECO:0000313" key="3">
    <source>
        <dbReference type="Proteomes" id="UP000430345"/>
    </source>
</evidence>
<accession>A0A6I1MLI8</accession>
<dbReference type="AlphaFoldDB" id="A0A6I1MLI8"/>
<dbReference type="RefSeq" id="WP_152889838.1">
    <property type="nucleotide sequence ID" value="NZ_WHJC01000119.1"/>
</dbReference>
<dbReference type="EMBL" id="WHJC01000119">
    <property type="protein sequence ID" value="MPQ43880.1"/>
    <property type="molecule type" value="Genomic_DNA"/>
</dbReference>
<dbReference type="Pfam" id="PF13275">
    <property type="entry name" value="S4_2"/>
    <property type="match status" value="1"/>
</dbReference>
<gene>
    <name evidence="2" type="primary">yaaA</name>
    <name evidence="2" type="ORF">GBZ86_08925</name>
</gene>
<dbReference type="InterPro" id="IPR014330">
    <property type="entry name" value="RNA-bd_S4-rel_YaaA"/>
</dbReference>
<organism evidence="2 3">
    <name type="scientific">Clostridium tarantellae</name>
    <dbReference type="NCBI Taxonomy" id="39493"/>
    <lineage>
        <taxon>Bacteria</taxon>
        <taxon>Bacillati</taxon>
        <taxon>Bacillota</taxon>
        <taxon>Clostridia</taxon>
        <taxon>Eubacteriales</taxon>
        <taxon>Clostridiaceae</taxon>
        <taxon>Clostridium</taxon>
    </lineage>
</organism>
<dbReference type="CDD" id="cd00165">
    <property type="entry name" value="S4"/>
    <property type="match status" value="1"/>
</dbReference>
<evidence type="ECO:0000313" key="2">
    <source>
        <dbReference type="EMBL" id="MPQ43880.1"/>
    </source>
</evidence>
<dbReference type="Gene3D" id="3.10.290.10">
    <property type="entry name" value="RNA-binding S4 domain"/>
    <property type="match status" value="1"/>
</dbReference>
<dbReference type="NCBIfam" id="TIGR02988">
    <property type="entry name" value="YaaA_near_RecF"/>
    <property type="match status" value="1"/>
</dbReference>
<reference evidence="2 3" key="1">
    <citation type="submission" date="2019-10" db="EMBL/GenBank/DDBJ databases">
        <title>The Genome Sequence of Clostridium tarantellae Isolated from Fish Brain.</title>
        <authorList>
            <person name="Bano L."/>
            <person name="Kiel M."/>
            <person name="Sales G."/>
            <person name="Doxey A.C."/>
            <person name="Mansfield M.J."/>
            <person name="Schiavone M."/>
            <person name="Rossetto O."/>
            <person name="Pirazzini M."/>
            <person name="Dobrindt U."/>
            <person name="Montecucco C."/>
        </authorList>
    </citation>
    <scope>NUCLEOTIDE SEQUENCE [LARGE SCALE GENOMIC DNA]</scope>
    <source>
        <strain evidence="2 3">DSM 3997</strain>
    </source>
</reference>
<dbReference type="OrthoDB" id="9811532at2"/>
<evidence type="ECO:0000256" key="1">
    <source>
        <dbReference type="PROSITE-ProRule" id="PRU00182"/>
    </source>
</evidence>
<protein>
    <submittedName>
        <fullName evidence="2">S4 domain-containing protein YaaA</fullName>
    </submittedName>
</protein>
<keyword evidence="1" id="KW-0694">RNA-binding</keyword>
<proteinExistence type="predicted"/>
<dbReference type="Proteomes" id="UP000430345">
    <property type="component" value="Unassembled WGS sequence"/>
</dbReference>
<comment type="caution">
    <text evidence="2">The sequence shown here is derived from an EMBL/GenBank/DDBJ whole genome shotgun (WGS) entry which is preliminary data.</text>
</comment>
<dbReference type="InterPro" id="IPR036986">
    <property type="entry name" value="S4_RNA-bd_sf"/>
</dbReference>
<dbReference type="GO" id="GO:0003723">
    <property type="term" value="F:RNA binding"/>
    <property type="evidence" value="ECO:0007669"/>
    <property type="project" value="UniProtKB-KW"/>
</dbReference>
<name>A0A6I1MLI8_9CLOT</name>
<dbReference type="PROSITE" id="PS50889">
    <property type="entry name" value="S4"/>
    <property type="match status" value="1"/>
</dbReference>
<dbReference type="SUPFAM" id="SSF55174">
    <property type="entry name" value="Alpha-L RNA-binding motif"/>
    <property type="match status" value="1"/>
</dbReference>
<sequence length="69" mass="7976">MNEIKINTEFIKLDSFLKWCGAVVLGSEAKMYILEKQVLVNNEICIQRGKKLRVGDIVEFEGEIYKLIN</sequence>